<evidence type="ECO:0000259" key="3">
    <source>
        <dbReference type="Pfam" id="PF13490"/>
    </source>
</evidence>
<dbReference type="OrthoDB" id="5519388at2"/>
<evidence type="ECO:0000256" key="2">
    <source>
        <dbReference type="SAM" id="Phobius"/>
    </source>
</evidence>
<dbReference type="AlphaFoldDB" id="L7U5G6"/>
<keyword evidence="2" id="KW-0472">Membrane</keyword>
<dbReference type="RefSeq" id="WP_015348362.1">
    <property type="nucleotide sequence ID" value="NC_020126.1"/>
</dbReference>
<accession>L7U5G6</accession>
<evidence type="ECO:0000313" key="5">
    <source>
        <dbReference type="Proteomes" id="UP000011131"/>
    </source>
</evidence>
<name>L7U5G6_MYXSD</name>
<gene>
    <name evidence="4" type="ordered locus">MYSTI_02785</name>
</gene>
<dbReference type="Proteomes" id="UP000011131">
    <property type="component" value="Chromosome"/>
</dbReference>
<keyword evidence="5" id="KW-1185">Reference proteome</keyword>
<dbReference type="EMBL" id="CP004025">
    <property type="protein sequence ID" value="AGC44101.1"/>
    <property type="molecule type" value="Genomic_DNA"/>
</dbReference>
<proteinExistence type="predicted"/>
<dbReference type="PATRIC" id="fig|1278073.3.peg.2836"/>
<dbReference type="InterPro" id="IPR027383">
    <property type="entry name" value="Znf_put"/>
</dbReference>
<evidence type="ECO:0000256" key="1">
    <source>
        <dbReference type="SAM" id="MobiDB-lite"/>
    </source>
</evidence>
<dbReference type="HOGENOM" id="CLU_132064_0_0_7"/>
<keyword evidence="2" id="KW-0812">Transmembrane</keyword>
<keyword evidence="2" id="KW-1133">Transmembrane helix</keyword>
<feature type="region of interest" description="Disordered" evidence="1">
    <location>
        <begin position="150"/>
        <end position="176"/>
    </location>
</feature>
<evidence type="ECO:0000313" key="4">
    <source>
        <dbReference type="EMBL" id="AGC44101.1"/>
    </source>
</evidence>
<reference evidence="4 5" key="1">
    <citation type="journal article" date="2013" name="Genome Announc.">
        <title>Complete genome sequence of Myxococcus stipitatus strain DSM 14675, a fruiting myxobacterium.</title>
        <authorList>
            <person name="Huntley S."/>
            <person name="Kneip S."/>
            <person name="Treuner-Lange A."/>
            <person name="Sogaard-Andersen L."/>
        </authorList>
    </citation>
    <scope>NUCLEOTIDE SEQUENCE [LARGE SCALE GENOMIC DNA]</scope>
    <source>
        <strain evidence="5">DSM 14675 / JCM 12634 / Mx s8</strain>
    </source>
</reference>
<dbReference type="STRING" id="1278073.MYSTI_02785"/>
<protein>
    <recommendedName>
        <fullName evidence="3">Putative zinc-finger domain-containing protein</fullName>
    </recommendedName>
</protein>
<organism evidence="4 5">
    <name type="scientific">Myxococcus stipitatus (strain DSM 14675 / JCM 12634 / Mx s8)</name>
    <dbReference type="NCBI Taxonomy" id="1278073"/>
    <lineage>
        <taxon>Bacteria</taxon>
        <taxon>Pseudomonadati</taxon>
        <taxon>Myxococcota</taxon>
        <taxon>Myxococcia</taxon>
        <taxon>Myxococcales</taxon>
        <taxon>Cystobacterineae</taxon>
        <taxon>Myxococcaceae</taxon>
        <taxon>Myxococcus</taxon>
    </lineage>
</organism>
<dbReference type="InterPro" id="IPR041916">
    <property type="entry name" value="Anti_sigma_zinc_sf"/>
</dbReference>
<dbReference type="Pfam" id="PF13490">
    <property type="entry name" value="zf-HC2"/>
    <property type="match status" value="1"/>
</dbReference>
<dbReference type="Gene3D" id="1.10.10.1320">
    <property type="entry name" value="Anti-sigma factor, zinc-finger domain"/>
    <property type="match status" value="1"/>
</dbReference>
<feature type="compositionally biased region" description="Acidic residues" evidence="1">
    <location>
        <begin position="154"/>
        <end position="176"/>
    </location>
</feature>
<feature type="transmembrane region" description="Helical" evidence="2">
    <location>
        <begin position="88"/>
        <end position="109"/>
    </location>
</feature>
<sequence length="176" mass="18346">MAACPEQEARLDLHAAGALDAAETVQLVQHLESCGGCREVFATSVEMLSLLALPEPTTAEKNAQEALPQRTLEAWKREHARPAPWRRAVGVTLAAAAAVAMAVLVPGLVRPGGATGGATAPPEAATEAHQVEAQTLADFEAWAGLESLESGAAMEDEEALEDLDASNEDDLLGETL</sequence>
<feature type="domain" description="Putative zinc-finger" evidence="3">
    <location>
        <begin position="6"/>
        <end position="38"/>
    </location>
</feature>
<dbReference type="KEGG" id="msd:MYSTI_02785"/>